<protein>
    <recommendedName>
        <fullName evidence="5">Mitochondrial cardiolipin hydrolase</fullName>
    </recommendedName>
</protein>
<dbReference type="InterPro" id="IPR025202">
    <property type="entry name" value="PLD-like_dom"/>
</dbReference>
<proteinExistence type="inferred from homology"/>
<feature type="region of interest" description="Disordered" evidence="6">
    <location>
        <begin position="1"/>
        <end position="173"/>
    </location>
</feature>
<evidence type="ECO:0000313" key="8">
    <source>
        <dbReference type="EMBL" id="KXS10676.1"/>
    </source>
</evidence>
<sequence>MGNCCSTEEYPVSTGAGGSQSSIPLTVSPPPPTSDWPKSAHTSYAAAAASSPNGGASQKPARKPRKSRDEDHDEAEYRPGHDEESEDDHEDGLLDPQSGRKRRGRKKKDDDDEPVAKPPRKASPSPARPARKPSPKPSRPTADDDDDVRPGRKPSPSPKPSRPASVSPSRPTSVSYTATPYFFPSRDNLQPLLDLINNAKKSVLVSVFSLSNDAVSEALFLAHKRGLDVRIIADEFQSRIQGSDVITLTQKGVPVKMDVLPAKKSSPPKSRSPRTTGMRSLGDSSFAGDDDDDEKPEESIRERDLPEEETYTFRNLPSGDRTRDMPRGWGGGGMMHNKFGIFDGKKLLTGSFNWTRNAQIVNNENFLIIDQPSIVKHYTREFEGLWKEGSAHEACAAQYEPSEGVKAVFFPSEESFGELRKWLEATKKTLDVCIYNITDQDLSNTLVALQSRGVRVRVVGDDEEAKGATSKIQVLRQAGIPIKLDKPHSLMHNKFMLRDGSSAMTGSYNWTRQARFFDRENILFLTHPGAVKQYSERFDTLWSTF</sequence>
<evidence type="ECO:0000313" key="9">
    <source>
        <dbReference type="Proteomes" id="UP000070544"/>
    </source>
</evidence>
<keyword evidence="9" id="KW-1185">Reference proteome</keyword>
<dbReference type="PANTHER" id="PTHR43856:SF1">
    <property type="entry name" value="MITOCHONDRIAL CARDIOLIPIN HYDROLASE"/>
    <property type="match status" value="1"/>
</dbReference>
<evidence type="ECO:0000256" key="4">
    <source>
        <dbReference type="ARBA" id="ARBA00038012"/>
    </source>
</evidence>
<dbReference type="Gene3D" id="3.30.870.10">
    <property type="entry name" value="Endonuclease Chain A"/>
    <property type="match status" value="2"/>
</dbReference>
<dbReference type="InterPro" id="IPR051406">
    <property type="entry name" value="PLD_domain"/>
</dbReference>
<comment type="similarity">
    <text evidence="4">Belongs to the phospholipase D family. MitoPLD/Zucchini subfamily.</text>
</comment>
<dbReference type="PANTHER" id="PTHR43856">
    <property type="entry name" value="CARDIOLIPIN HYDROLASE"/>
    <property type="match status" value="1"/>
</dbReference>
<organism evidence="8 9">
    <name type="scientific">Gonapodya prolifera (strain JEL478)</name>
    <name type="common">Monoblepharis prolifera</name>
    <dbReference type="NCBI Taxonomy" id="1344416"/>
    <lineage>
        <taxon>Eukaryota</taxon>
        <taxon>Fungi</taxon>
        <taxon>Fungi incertae sedis</taxon>
        <taxon>Chytridiomycota</taxon>
        <taxon>Chytridiomycota incertae sedis</taxon>
        <taxon>Monoblepharidomycetes</taxon>
        <taxon>Monoblepharidales</taxon>
        <taxon>Gonapodyaceae</taxon>
        <taxon>Gonapodya</taxon>
    </lineage>
</organism>
<evidence type="ECO:0000256" key="2">
    <source>
        <dbReference type="ARBA" id="ARBA00022963"/>
    </source>
</evidence>
<accession>A0A139A1M0</accession>
<evidence type="ECO:0000256" key="5">
    <source>
        <dbReference type="ARBA" id="ARBA00040549"/>
    </source>
</evidence>
<feature type="region of interest" description="Disordered" evidence="6">
    <location>
        <begin position="258"/>
        <end position="323"/>
    </location>
</feature>
<evidence type="ECO:0000259" key="7">
    <source>
        <dbReference type="PROSITE" id="PS50035"/>
    </source>
</evidence>
<feature type="compositionally biased region" description="Basic and acidic residues" evidence="6">
    <location>
        <begin position="67"/>
        <end position="82"/>
    </location>
</feature>
<dbReference type="InterPro" id="IPR001736">
    <property type="entry name" value="PLipase_D/transphosphatidylase"/>
</dbReference>
<dbReference type="Pfam" id="PF13091">
    <property type="entry name" value="PLDc_2"/>
    <property type="match status" value="2"/>
</dbReference>
<feature type="compositionally biased region" description="Low complexity" evidence="6">
    <location>
        <begin position="162"/>
        <end position="173"/>
    </location>
</feature>
<keyword evidence="2" id="KW-0442">Lipid degradation</keyword>
<gene>
    <name evidence="8" type="ORF">M427DRAFT_61879</name>
</gene>
<dbReference type="SUPFAM" id="SSF56024">
    <property type="entry name" value="Phospholipase D/nuclease"/>
    <property type="match status" value="2"/>
</dbReference>
<keyword evidence="3" id="KW-0443">Lipid metabolism</keyword>
<evidence type="ECO:0000256" key="1">
    <source>
        <dbReference type="ARBA" id="ARBA00022801"/>
    </source>
</evidence>
<dbReference type="EMBL" id="KQ965819">
    <property type="protein sequence ID" value="KXS10676.1"/>
    <property type="molecule type" value="Genomic_DNA"/>
</dbReference>
<dbReference type="GO" id="GO:0016042">
    <property type="term" value="P:lipid catabolic process"/>
    <property type="evidence" value="ECO:0007669"/>
    <property type="project" value="UniProtKB-KW"/>
</dbReference>
<dbReference type="GO" id="GO:0016891">
    <property type="term" value="F:RNA endonuclease activity producing 5'-phosphomonoesters, hydrolytic mechanism"/>
    <property type="evidence" value="ECO:0007669"/>
    <property type="project" value="TreeGrafter"/>
</dbReference>
<dbReference type="SMART" id="SM00155">
    <property type="entry name" value="PLDc"/>
    <property type="match status" value="2"/>
</dbReference>
<dbReference type="Proteomes" id="UP000070544">
    <property type="component" value="Unassembled WGS sequence"/>
</dbReference>
<dbReference type="STRING" id="1344416.A0A139A1M0"/>
<feature type="compositionally biased region" description="Low complexity" evidence="6">
    <location>
        <begin position="39"/>
        <end position="57"/>
    </location>
</feature>
<dbReference type="OrthoDB" id="5205528at2759"/>
<feature type="domain" description="PLD phosphodiesterase" evidence="7">
    <location>
        <begin position="331"/>
        <end position="358"/>
    </location>
</feature>
<feature type="domain" description="PLD phosphodiesterase" evidence="7">
    <location>
        <begin position="487"/>
        <end position="514"/>
    </location>
</feature>
<dbReference type="AlphaFoldDB" id="A0A139A1M0"/>
<name>A0A139A1M0_GONPJ</name>
<reference evidence="8 9" key="1">
    <citation type="journal article" date="2015" name="Genome Biol. Evol.">
        <title>Phylogenomic analyses indicate that early fungi evolved digesting cell walls of algal ancestors of land plants.</title>
        <authorList>
            <person name="Chang Y."/>
            <person name="Wang S."/>
            <person name="Sekimoto S."/>
            <person name="Aerts A.L."/>
            <person name="Choi C."/>
            <person name="Clum A."/>
            <person name="LaButti K.M."/>
            <person name="Lindquist E.A."/>
            <person name="Yee Ngan C."/>
            <person name="Ohm R.A."/>
            <person name="Salamov A.A."/>
            <person name="Grigoriev I.V."/>
            <person name="Spatafora J.W."/>
            <person name="Berbee M.L."/>
        </authorList>
    </citation>
    <scope>NUCLEOTIDE SEQUENCE [LARGE SCALE GENOMIC DNA]</scope>
    <source>
        <strain evidence="8 9">JEL478</strain>
    </source>
</reference>
<keyword evidence="1" id="KW-0378">Hydrolase</keyword>
<evidence type="ECO:0000256" key="6">
    <source>
        <dbReference type="SAM" id="MobiDB-lite"/>
    </source>
</evidence>
<dbReference type="PROSITE" id="PS50035">
    <property type="entry name" value="PLD"/>
    <property type="match status" value="2"/>
</dbReference>
<evidence type="ECO:0000256" key="3">
    <source>
        <dbReference type="ARBA" id="ARBA00023098"/>
    </source>
</evidence>